<evidence type="ECO:0000313" key="2">
    <source>
        <dbReference type="Proteomes" id="UP001596513"/>
    </source>
</evidence>
<reference evidence="2" key="1">
    <citation type="journal article" date="2019" name="Int. J. Syst. Evol. Microbiol.">
        <title>The Global Catalogue of Microorganisms (GCM) 10K type strain sequencing project: providing services to taxonomists for standard genome sequencing and annotation.</title>
        <authorList>
            <consortium name="The Broad Institute Genomics Platform"/>
            <consortium name="The Broad Institute Genome Sequencing Center for Infectious Disease"/>
            <person name="Wu L."/>
            <person name="Ma J."/>
        </authorList>
    </citation>
    <scope>NUCLEOTIDE SEQUENCE [LARGE SCALE GENOMIC DNA]</scope>
    <source>
        <strain evidence="2">JCM 19635</strain>
    </source>
</reference>
<proteinExistence type="predicted"/>
<comment type="caution">
    <text evidence="1">The sequence shown here is derived from an EMBL/GenBank/DDBJ whole genome shotgun (WGS) entry which is preliminary data.</text>
</comment>
<accession>A0ABW2U630</accession>
<keyword evidence="2" id="KW-1185">Reference proteome</keyword>
<dbReference type="PROSITE" id="PS51257">
    <property type="entry name" value="PROKAR_LIPOPROTEIN"/>
    <property type="match status" value="1"/>
</dbReference>
<dbReference type="EMBL" id="JBHTEK010000001">
    <property type="protein sequence ID" value="MFC7667788.1"/>
    <property type="molecule type" value="Genomic_DNA"/>
</dbReference>
<dbReference type="Proteomes" id="UP001596513">
    <property type="component" value="Unassembled WGS sequence"/>
</dbReference>
<evidence type="ECO:0000313" key="1">
    <source>
        <dbReference type="EMBL" id="MFC7667788.1"/>
    </source>
</evidence>
<dbReference type="RefSeq" id="WP_380202592.1">
    <property type="nucleotide sequence ID" value="NZ_JBHTEK010000001.1"/>
</dbReference>
<name>A0ABW2U630_9BACT</name>
<protein>
    <recommendedName>
        <fullName evidence="3">Lipocalin-like domain-containing protein</fullName>
    </recommendedName>
</protein>
<gene>
    <name evidence="1" type="ORF">ACFQT0_10620</name>
</gene>
<sequence>MLTLHFRGRVLLLLLLITIAGCKKRRTVAITPNNMKQLEGTWLLSQEENTGDTLVYRPNTYAFPPARGRTGFAIKPYGRFEQFDIAPTDGLDGRPGTWTIDRKTKLRIHLNDELDPNYTLEILEVDSVNKILKVRRLASPG</sequence>
<evidence type="ECO:0008006" key="3">
    <source>
        <dbReference type="Google" id="ProtNLM"/>
    </source>
</evidence>
<organism evidence="1 2">
    <name type="scientific">Hymenobacter humi</name>
    <dbReference type="NCBI Taxonomy" id="1411620"/>
    <lineage>
        <taxon>Bacteria</taxon>
        <taxon>Pseudomonadati</taxon>
        <taxon>Bacteroidota</taxon>
        <taxon>Cytophagia</taxon>
        <taxon>Cytophagales</taxon>
        <taxon>Hymenobacteraceae</taxon>
        <taxon>Hymenobacter</taxon>
    </lineage>
</organism>